<evidence type="ECO:0000313" key="1">
    <source>
        <dbReference type="EMBL" id="KAH3843872.1"/>
    </source>
</evidence>
<sequence>MIGILYSGEIRTRLHLDIYNSILQLHDWDTLQWGNQNQAPTGNIQLHITAAGLGYFTVRKSGSDSTWKYTTPYYSCHISNNTTSSQNSSVEMKHIILPY</sequence>
<dbReference type="Proteomes" id="UP000828390">
    <property type="component" value="Unassembled WGS sequence"/>
</dbReference>
<dbReference type="EMBL" id="JAIWYP010000004">
    <property type="protein sequence ID" value="KAH3843872.1"/>
    <property type="molecule type" value="Genomic_DNA"/>
</dbReference>
<protein>
    <submittedName>
        <fullName evidence="1">Uncharacterized protein</fullName>
    </submittedName>
</protein>
<organism evidence="1 2">
    <name type="scientific">Dreissena polymorpha</name>
    <name type="common">Zebra mussel</name>
    <name type="synonym">Mytilus polymorpha</name>
    <dbReference type="NCBI Taxonomy" id="45954"/>
    <lineage>
        <taxon>Eukaryota</taxon>
        <taxon>Metazoa</taxon>
        <taxon>Spiralia</taxon>
        <taxon>Lophotrochozoa</taxon>
        <taxon>Mollusca</taxon>
        <taxon>Bivalvia</taxon>
        <taxon>Autobranchia</taxon>
        <taxon>Heteroconchia</taxon>
        <taxon>Euheterodonta</taxon>
        <taxon>Imparidentia</taxon>
        <taxon>Neoheterodontei</taxon>
        <taxon>Myida</taxon>
        <taxon>Dreissenoidea</taxon>
        <taxon>Dreissenidae</taxon>
        <taxon>Dreissena</taxon>
    </lineage>
</organism>
<dbReference type="AlphaFoldDB" id="A0A9D4QV62"/>
<proteinExistence type="predicted"/>
<reference evidence="1" key="1">
    <citation type="journal article" date="2019" name="bioRxiv">
        <title>The Genome of the Zebra Mussel, Dreissena polymorpha: A Resource for Invasive Species Research.</title>
        <authorList>
            <person name="McCartney M.A."/>
            <person name="Auch B."/>
            <person name="Kono T."/>
            <person name="Mallez S."/>
            <person name="Zhang Y."/>
            <person name="Obille A."/>
            <person name="Becker A."/>
            <person name="Abrahante J.E."/>
            <person name="Garbe J."/>
            <person name="Badalamenti J.P."/>
            <person name="Herman A."/>
            <person name="Mangelson H."/>
            <person name="Liachko I."/>
            <person name="Sullivan S."/>
            <person name="Sone E.D."/>
            <person name="Koren S."/>
            <person name="Silverstein K.A.T."/>
            <person name="Beckman K.B."/>
            <person name="Gohl D.M."/>
        </authorList>
    </citation>
    <scope>NUCLEOTIDE SEQUENCE</scope>
    <source>
        <strain evidence="1">Duluth1</strain>
        <tissue evidence="1">Whole animal</tissue>
    </source>
</reference>
<accession>A0A9D4QV62</accession>
<evidence type="ECO:0000313" key="2">
    <source>
        <dbReference type="Proteomes" id="UP000828390"/>
    </source>
</evidence>
<keyword evidence="2" id="KW-1185">Reference proteome</keyword>
<reference evidence="1" key="2">
    <citation type="submission" date="2020-11" db="EMBL/GenBank/DDBJ databases">
        <authorList>
            <person name="McCartney M.A."/>
            <person name="Auch B."/>
            <person name="Kono T."/>
            <person name="Mallez S."/>
            <person name="Becker A."/>
            <person name="Gohl D.M."/>
            <person name="Silverstein K.A.T."/>
            <person name="Koren S."/>
            <person name="Bechman K.B."/>
            <person name="Herman A."/>
            <person name="Abrahante J.E."/>
            <person name="Garbe J."/>
        </authorList>
    </citation>
    <scope>NUCLEOTIDE SEQUENCE</scope>
    <source>
        <strain evidence="1">Duluth1</strain>
        <tissue evidence="1">Whole animal</tissue>
    </source>
</reference>
<name>A0A9D4QV62_DREPO</name>
<comment type="caution">
    <text evidence="1">The sequence shown here is derived from an EMBL/GenBank/DDBJ whole genome shotgun (WGS) entry which is preliminary data.</text>
</comment>
<gene>
    <name evidence="1" type="ORF">DPMN_117405</name>
</gene>